<dbReference type="SMART" id="SM00941">
    <property type="entry name" value="PYNP_C"/>
    <property type="match status" value="1"/>
</dbReference>
<dbReference type="Gene3D" id="3.40.1030.10">
    <property type="entry name" value="Nucleoside phosphorylase/phosphoribosyltransferase catalytic domain"/>
    <property type="match status" value="1"/>
</dbReference>
<dbReference type="InterPro" id="IPR000053">
    <property type="entry name" value="Thymidine/pyrmidine_PPase"/>
</dbReference>
<gene>
    <name evidence="7" type="ORF">BpHYR1_000967</name>
</gene>
<dbReference type="InterPro" id="IPR036566">
    <property type="entry name" value="PYNP-like_C_sf"/>
</dbReference>
<comment type="subunit">
    <text evidence="2 5">Homodimer.</text>
</comment>
<name>A0A3M7T3L4_BRAPC</name>
<keyword evidence="8" id="KW-1185">Reference proteome</keyword>
<evidence type="ECO:0000256" key="5">
    <source>
        <dbReference type="PIRNR" id="PIRNR000478"/>
    </source>
</evidence>
<dbReference type="SUPFAM" id="SSF54680">
    <property type="entry name" value="Pyrimidine nucleoside phosphorylase C-terminal domain"/>
    <property type="match status" value="1"/>
</dbReference>
<dbReference type="NCBIfam" id="NF004490">
    <property type="entry name" value="PRK05820.1"/>
    <property type="match status" value="1"/>
</dbReference>
<dbReference type="PANTHER" id="PTHR10515:SF0">
    <property type="entry name" value="THYMIDINE PHOSPHORYLASE"/>
    <property type="match status" value="1"/>
</dbReference>
<dbReference type="InterPro" id="IPR000312">
    <property type="entry name" value="Glycosyl_Trfase_fam3"/>
</dbReference>
<dbReference type="GO" id="GO:0009032">
    <property type="term" value="F:thymidine phosphorylase activity"/>
    <property type="evidence" value="ECO:0007669"/>
    <property type="project" value="UniProtKB-UniRule"/>
</dbReference>
<keyword evidence="3 5" id="KW-0328">Glycosyltransferase</keyword>
<dbReference type="GO" id="GO:0006206">
    <property type="term" value="P:pyrimidine nucleobase metabolic process"/>
    <property type="evidence" value="ECO:0007669"/>
    <property type="project" value="InterPro"/>
</dbReference>
<dbReference type="PANTHER" id="PTHR10515">
    <property type="entry name" value="THYMIDINE PHOSPHORYLASE"/>
    <property type="match status" value="1"/>
</dbReference>
<dbReference type="InterPro" id="IPR017872">
    <property type="entry name" value="Pyrmidine_PPase_CS"/>
</dbReference>
<dbReference type="OrthoDB" id="445007at2759"/>
<dbReference type="Gene3D" id="3.90.1170.30">
    <property type="entry name" value="Pyrimidine nucleoside phosphorylase-like, C-terminal domain"/>
    <property type="match status" value="1"/>
</dbReference>
<evidence type="ECO:0000256" key="2">
    <source>
        <dbReference type="ARBA" id="ARBA00011738"/>
    </source>
</evidence>
<dbReference type="InterPro" id="IPR018090">
    <property type="entry name" value="Pyrmidine_PPas_bac/euk"/>
</dbReference>
<dbReference type="STRING" id="10195.A0A3M7T3L4"/>
<dbReference type="Pfam" id="PF07831">
    <property type="entry name" value="PYNP_C"/>
    <property type="match status" value="1"/>
</dbReference>
<comment type="function">
    <text evidence="5">Catalyzes the reversible phosphorolysis of thymidine. The produced molecules are then utilized as carbon and energy sources or in the rescue of pyrimidine bases for nucleotide synthesis.</text>
</comment>
<dbReference type="InterPro" id="IPR017459">
    <property type="entry name" value="Glycosyl_Trfase_fam3_N_dom"/>
</dbReference>
<sequence length="449" mass="49487">MAFRIPDLIIKKRNGHELTKEEIEYFIKSVCESNNNSVIQESQLGAMLMAIFFKGLNFNESYYITDSMMKSGARFSFKKHRNLVVDKHSTGGVGDKISLPLAPALAACGLKIPMISGRGLGFTGGTLDKLESIPGFKVSCSKEKIEGLIDEVGCCIVGQTLELNPADRILYATRDITGTVDCIPLIAGSIVSKKAIEDLDALVLDVKVGRAAFMNKLEQAELLADYMIQISRKLGLKAGVFLTRHDNPLGFAIGNQIEIIETVECLHGNISSDLEELVTSYGGYLLQRVDRCETMKEGAQIVLEKLKNGEALVKFRQMLIGQGVSREIADQLCKRNYEAVFAKNAVYVSTIRAQLSGNVKSIHALELGLLCSKLGAGRSKAGDDIFYEVGMKLIKQVGDKVEKNEPWIEVYHNSEHFDSQFAHKIMNSIEIVDYAVTSESSIIKIIDYA</sequence>
<reference evidence="7 8" key="1">
    <citation type="journal article" date="2018" name="Sci. Rep.">
        <title>Genomic signatures of local adaptation to the degree of environmental predictability in rotifers.</title>
        <authorList>
            <person name="Franch-Gras L."/>
            <person name="Hahn C."/>
            <person name="Garcia-Roger E.M."/>
            <person name="Carmona M.J."/>
            <person name="Serra M."/>
            <person name="Gomez A."/>
        </authorList>
    </citation>
    <scope>NUCLEOTIDE SEQUENCE [LARGE SCALE GENOMIC DNA]</scope>
    <source>
        <strain evidence="7">HYR1</strain>
    </source>
</reference>
<dbReference type="InterPro" id="IPR013102">
    <property type="entry name" value="PYNP_C"/>
</dbReference>
<dbReference type="GO" id="GO:0004645">
    <property type="term" value="F:1,4-alpha-oligoglucan phosphorylase activity"/>
    <property type="evidence" value="ECO:0007669"/>
    <property type="project" value="InterPro"/>
</dbReference>
<keyword evidence="4 5" id="KW-0808">Transferase</keyword>
<dbReference type="SUPFAM" id="SSF52418">
    <property type="entry name" value="Nucleoside phosphorylase/phosphoribosyltransferase catalytic domain"/>
    <property type="match status" value="1"/>
</dbReference>
<dbReference type="SUPFAM" id="SSF47648">
    <property type="entry name" value="Nucleoside phosphorylase/phosphoribosyltransferase N-terminal domain"/>
    <property type="match status" value="1"/>
</dbReference>
<comment type="caution">
    <text evidence="7">The sequence shown here is derived from an EMBL/GenBank/DDBJ whole genome shotgun (WGS) entry which is preliminary data.</text>
</comment>
<organism evidence="7 8">
    <name type="scientific">Brachionus plicatilis</name>
    <name type="common">Marine rotifer</name>
    <name type="synonym">Brachionus muelleri</name>
    <dbReference type="NCBI Taxonomy" id="10195"/>
    <lineage>
        <taxon>Eukaryota</taxon>
        <taxon>Metazoa</taxon>
        <taxon>Spiralia</taxon>
        <taxon>Gnathifera</taxon>
        <taxon>Rotifera</taxon>
        <taxon>Eurotatoria</taxon>
        <taxon>Monogononta</taxon>
        <taxon>Pseudotrocha</taxon>
        <taxon>Ploima</taxon>
        <taxon>Brachionidae</taxon>
        <taxon>Brachionus</taxon>
    </lineage>
</organism>
<evidence type="ECO:0000313" key="8">
    <source>
        <dbReference type="Proteomes" id="UP000276133"/>
    </source>
</evidence>
<proteinExistence type="inferred from homology"/>
<accession>A0A3M7T3L4</accession>
<comment type="pathway">
    <text evidence="5">Pyrimidine metabolism; dTMP biosynthesis via salvage pathway; dTMP from thymine: step 1/2.</text>
</comment>
<dbReference type="GO" id="GO:0006213">
    <property type="term" value="P:pyrimidine nucleoside metabolic process"/>
    <property type="evidence" value="ECO:0007669"/>
    <property type="project" value="UniProtKB-UniRule"/>
</dbReference>
<comment type="catalytic activity">
    <reaction evidence="5">
        <text>thymidine + phosphate = 2-deoxy-alpha-D-ribose 1-phosphate + thymine</text>
        <dbReference type="Rhea" id="RHEA:16037"/>
        <dbReference type="ChEBI" id="CHEBI:17748"/>
        <dbReference type="ChEBI" id="CHEBI:17821"/>
        <dbReference type="ChEBI" id="CHEBI:43474"/>
        <dbReference type="ChEBI" id="CHEBI:57259"/>
        <dbReference type="EC" id="2.4.2.4"/>
    </reaction>
</comment>
<dbReference type="InterPro" id="IPR035902">
    <property type="entry name" value="Nuc_phospho_transferase"/>
</dbReference>
<dbReference type="Pfam" id="PF02885">
    <property type="entry name" value="Glycos_trans_3N"/>
    <property type="match status" value="1"/>
</dbReference>
<dbReference type="PIRSF" id="PIRSF000478">
    <property type="entry name" value="TP_PyNP"/>
    <property type="match status" value="1"/>
</dbReference>
<evidence type="ECO:0000256" key="3">
    <source>
        <dbReference type="ARBA" id="ARBA00022676"/>
    </source>
</evidence>
<dbReference type="NCBIfam" id="TIGR02644">
    <property type="entry name" value="Y_phosphoryl"/>
    <property type="match status" value="1"/>
</dbReference>
<dbReference type="UniPathway" id="UPA00578">
    <property type="reaction ID" value="UER00638"/>
</dbReference>
<dbReference type="Pfam" id="PF00591">
    <property type="entry name" value="Glycos_transf_3"/>
    <property type="match status" value="1"/>
</dbReference>
<dbReference type="Proteomes" id="UP000276133">
    <property type="component" value="Unassembled WGS sequence"/>
</dbReference>
<dbReference type="Gene3D" id="1.20.970.10">
    <property type="entry name" value="Transferase, Pyrimidine Nucleoside Phosphorylase, Chain C"/>
    <property type="match status" value="1"/>
</dbReference>
<dbReference type="EC" id="2.4.2.4" evidence="5"/>
<dbReference type="EMBL" id="REGN01000353">
    <property type="protein sequence ID" value="RNA42535.1"/>
    <property type="molecule type" value="Genomic_DNA"/>
</dbReference>
<feature type="domain" description="Pyrimidine nucleoside phosphorylase C-terminal" evidence="6">
    <location>
        <begin position="358"/>
        <end position="432"/>
    </location>
</feature>
<dbReference type="FunFam" id="3.40.1030.10:FF:000003">
    <property type="entry name" value="Pyrimidine-nucleoside phosphorylase"/>
    <property type="match status" value="1"/>
</dbReference>
<comment type="similarity">
    <text evidence="1 5">Belongs to the thymidine/pyrimidine-nucleoside phosphorylase family.</text>
</comment>
<evidence type="ECO:0000313" key="7">
    <source>
        <dbReference type="EMBL" id="RNA42535.1"/>
    </source>
</evidence>
<dbReference type="PROSITE" id="PS00647">
    <property type="entry name" value="THYMID_PHOSPHORYLASE"/>
    <property type="match status" value="1"/>
</dbReference>
<evidence type="ECO:0000256" key="1">
    <source>
        <dbReference type="ARBA" id="ARBA00006915"/>
    </source>
</evidence>
<protein>
    <recommendedName>
        <fullName evidence="5">Thymidine phosphorylase</fullName>
        <shortName evidence="5">TP</shortName>
        <ecNumber evidence="5">2.4.2.4</ecNumber>
    </recommendedName>
    <alternativeName>
        <fullName evidence="5">TdRPase</fullName>
    </alternativeName>
</protein>
<dbReference type="InterPro" id="IPR036320">
    <property type="entry name" value="Glycosyl_Trfase_fam3_N_dom_sf"/>
</dbReference>
<evidence type="ECO:0000259" key="6">
    <source>
        <dbReference type="SMART" id="SM00941"/>
    </source>
</evidence>
<dbReference type="GO" id="GO:0005829">
    <property type="term" value="C:cytosol"/>
    <property type="evidence" value="ECO:0007669"/>
    <property type="project" value="TreeGrafter"/>
</dbReference>
<evidence type="ECO:0000256" key="4">
    <source>
        <dbReference type="ARBA" id="ARBA00022679"/>
    </source>
</evidence>
<dbReference type="AlphaFoldDB" id="A0A3M7T3L4"/>